<accession>A0A1J7GX25</accession>
<dbReference type="Gramene" id="OIW05022">
    <property type="protein sequence ID" value="OIW05022"/>
    <property type="gene ID" value="TanjilG_06434"/>
</dbReference>
<dbReference type="KEGG" id="lang:109356373"/>
<dbReference type="AlphaFoldDB" id="A0A1J7GX25"/>
<protein>
    <submittedName>
        <fullName evidence="1">Uncharacterized protein</fullName>
    </submittedName>
</protein>
<evidence type="ECO:0000313" key="2">
    <source>
        <dbReference type="Proteomes" id="UP000188354"/>
    </source>
</evidence>
<dbReference type="PANTHER" id="PTHR36746">
    <property type="entry name" value="BNAC04G51760D PROTEIN"/>
    <property type="match status" value="1"/>
</dbReference>
<dbReference type="Proteomes" id="UP000188354">
    <property type="component" value="Chromosome LG09"/>
</dbReference>
<reference evidence="1 2" key="1">
    <citation type="journal article" date="2017" name="Plant Biotechnol. J.">
        <title>A comprehensive draft genome sequence for lupin (Lupinus angustifolius), an emerging health food: insights into plant-microbe interactions and legume evolution.</title>
        <authorList>
            <person name="Hane J.K."/>
            <person name="Ming Y."/>
            <person name="Kamphuis L.G."/>
            <person name="Nelson M.N."/>
            <person name="Garg G."/>
            <person name="Atkins C.A."/>
            <person name="Bayer P.E."/>
            <person name="Bravo A."/>
            <person name="Bringans S."/>
            <person name="Cannon S."/>
            <person name="Edwards D."/>
            <person name="Foley R."/>
            <person name="Gao L.L."/>
            <person name="Harrison M.J."/>
            <person name="Huang W."/>
            <person name="Hurgobin B."/>
            <person name="Li S."/>
            <person name="Liu C.W."/>
            <person name="McGrath A."/>
            <person name="Morahan G."/>
            <person name="Murray J."/>
            <person name="Weller J."/>
            <person name="Jian J."/>
            <person name="Singh K.B."/>
        </authorList>
    </citation>
    <scope>NUCLEOTIDE SEQUENCE [LARGE SCALE GENOMIC DNA]</scope>
    <source>
        <strain evidence="2">cv. Tanjil</strain>
        <tissue evidence="1">Whole plant</tissue>
    </source>
</reference>
<gene>
    <name evidence="1" type="ORF">TanjilG_06434</name>
</gene>
<organism evidence="1 2">
    <name type="scientific">Lupinus angustifolius</name>
    <name type="common">Narrow-leaved blue lupine</name>
    <dbReference type="NCBI Taxonomy" id="3871"/>
    <lineage>
        <taxon>Eukaryota</taxon>
        <taxon>Viridiplantae</taxon>
        <taxon>Streptophyta</taxon>
        <taxon>Embryophyta</taxon>
        <taxon>Tracheophyta</taxon>
        <taxon>Spermatophyta</taxon>
        <taxon>Magnoliopsida</taxon>
        <taxon>eudicotyledons</taxon>
        <taxon>Gunneridae</taxon>
        <taxon>Pentapetalae</taxon>
        <taxon>rosids</taxon>
        <taxon>fabids</taxon>
        <taxon>Fabales</taxon>
        <taxon>Fabaceae</taxon>
        <taxon>Papilionoideae</taxon>
        <taxon>50 kb inversion clade</taxon>
        <taxon>genistoids sensu lato</taxon>
        <taxon>core genistoids</taxon>
        <taxon>Genisteae</taxon>
        <taxon>Lupinus</taxon>
    </lineage>
</organism>
<evidence type="ECO:0000313" key="1">
    <source>
        <dbReference type="EMBL" id="OIW05022.1"/>
    </source>
</evidence>
<keyword evidence="2" id="KW-1185">Reference proteome</keyword>
<dbReference type="EMBL" id="CM007369">
    <property type="protein sequence ID" value="OIW05022.1"/>
    <property type="molecule type" value="Genomic_DNA"/>
</dbReference>
<sequence length="206" mass="23561">MEKNNKTPLSRFSICRKFREALTTNFHGIKQYFYQREPRSVIITTPHSNFETSLVTTHLTKNTHEDDNPERGGAIPIMFDYTNTPRTTMSHIGIIISEREDKVGNKVVEAEPPRDVGVQHSEQQVKRKSIDINDTFTEYIQRAKGHNNSNNVGKGHNNATTTINNMEKNHNNQNDQFSDFIQHAKNKLRTTSNIGNTTTTTSFKRG</sequence>
<name>A0A1J7GX25_LUPAN</name>
<dbReference type="PANTHER" id="PTHR36746:SF3">
    <property type="entry name" value="DUF4005 DOMAIN-CONTAINING PROTEIN"/>
    <property type="match status" value="1"/>
</dbReference>
<proteinExistence type="predicted"/>
<dbReference type="OrthoDB" id="1588050at2759"/>
<dbReference type="OMA" id="PAFRAIH"/>